<organism evidence="1 2">
    <name type="scientific">Neonectria punicea</name>
    <dbReference type="NCBI Taxonomy" id="979145"/>
    <lineage>
        <taxon>Eukaryota</taxon>
        <taxon>Fungi</taxon>
        <taxon>Dikarya</taxon>
        <taxon>Ascomycota</taxon>
        <taxon>Pezizomycotina</taxon>
        <taxon>Sordariomycetes</taxon>
        <taxon>Hypocreomycetidae</taxon>
        <taxon>Hypocreales</taxon>
        <taxon>Nectriaceae</taxon>
        <taxon>Neonectria</taxon>
    </lineage>
</organism>
<name>A0ABR1H9P9_9HYPO</name>
<evidence type="ECO:0000313" key="1">
    <source>
        <dbReference type="EMBL" id="KAK7417876.1"/>
    </source>
</evidence>
<evidence type="ECO:0000313" key="2">
    <source>
        <dbReference type="Proteomes" id="UP001498476"/>
    </source>
</evidence>
<keyword evidence="2" id="KW-1185">Reference proteome</keyword>
<dbReference type="SUPFAM" id="SSF53067">
    <property type="entry name" value="Actin-like ATPase domain"/>
    <property type="match status" value="2"/>
</dbReference>
<gene>
    <name evidence="1" type="ORF">QQX98_004351</name>
</gene>
<sequence length="573" mass="63835">MAAAQPSRPDGDAPTRVFVGIDFGTTFSGLSYIVGNVAGTEPTTLSWSNECRFKFPSKVTSSGGNTLCGVMIPEGEKSMQWFKLAILHRDDLDREIIQSPLYQQYEHLRTELRLRADEVTSHLFRHMWDRFLSKFLPSHRHGAFDYFLTVAVPAGWPRYAINSIRKAVERSDILNDLRVPCRFVAEPEATIVGVFDAPALVLGPGEHRLSHLSLQQGDLIQVPDCGGGTVDLGVYQVSGTEPLVMNESLPAICKLNGALKLDDRFMALLESKVQDVPTHARFNSRKEEYFRNFSENFWFSEMKINFGQNQAVWTYEVPSAWLPAAAKRSHLQLRFTSEEITTVFEPVADIAQLVADQIREIHSKMGKAPKYVLVAGGFGLNHYLRRVVHERVDSVANALGCRIQTLAYEMAFGLPAVSKGAARNCAVRFNPESPLSASAGQVDGHVVTASYGIHDPSQPTPSWFVREGQTMSTRNRPRLNLDPSVFTVTEESDSTAVLELVVYAQQDATPSRPCFNVKWKSGVNVREFSPGSPGIQMEPVFDGFSMSIELFYQNVRQGEDRVAVEYEGDDSDD</sequence>
<proteinExistence type="predicted"/>
<dbReference type="Gene3D" id="3.90.640.10">
    <property type="entry name" value="Actin, Chain A, domain 4"/>
    <property type="match status" value="1"/>
</dbReference>
<dbReference type="PANTHER" id="PTHR14187">
    <property type="entry name" value="ALPHA KINASE/ELONGATION FACTOR 2 KINASE"/>
    <property type="match status" value="1"/>
</dbReference>
<dbReference type="EMBL" id="JAZAVJ010000053">
    <property type="protein sequence ID" value="KAK7417876.1"/>
    <property type="molecule type" value="Genomic_DNA"/>
</dbReference>
<dbReference type="InterPro" id="IPR043129">
    <property type="entry name" value="ATPase_NBD"/>
</dbReference>
<dbReference type="Proteomes" id="UP001498476">
    <property type="component" value="Unassembled WGS sequence"/>
</dbReference>
<dbReference type="PANTHER" id="PTHR14187:SF5">
    <property type="entry name" value="HEAT SHOCK 70 KDA PROTEIN 12A"/>
    <property type="match status" value="1"/>
</dbReference>
<reference evidence="1 2" key="1">
    <citation type="journal article" date="2025" name="Microbiol. Resour. Announc.">
        <title>Draft genome sequences for Neonectria magnoliae and Neonectria punicea, canker pathogens of Liriodendron tulipifera and Acer saccharum in West Virginia.</title>
        <authorList>
            <person name="Petronek H.M."/>
            <person name="Kasson M.T."/>
            <person name="Metheny A.M."/>
            <person name="Stauder C.M."/>
            <person name="Lovett B."/>
            <person name="Lynch S.C."/>
            <person name="Garnas J.R."/>
            <person name="Kasson L.R."/>
            <person name="Stajich J.E."/>
        </authorList>
    </citation>
    <scope>NUCLEOTIDE SEQUENCE [LARGE SCALE GENOMIC DNA]</scope>
    <source>
        <strain evidence="1 2">NRRL 64653</strain>
    </source>
</reference>
<comment type="caution">
    <text evidence="1">The sequence shown here is derived from an EMBL/GenBank/DDBJ whole genome shotgun (WGS) entry which is preliminary data.</text>
</comment>
<accession>A0ABR1H9P9</accession>
<dbReference type="CDD" id="cd10170">
    <property type="entry name" value="ASKHA_NBD_HSP70"/>
    <property type="match status" value="1"/>
</dbReference>
<protein>
    <recommendedName>
        <fullName evidence="3">Actin-like ATPase domain-containing protein</fullName>
    </recommendedName>
</protein>
<dbReference type="Gene3D" id="3.30.420.40">
    <property type="match status" value="2"/>
</dbReference>
<evidence type="ECO:0008006" key="3">
    <source>
        <dbReference type="Google" id="ProtNLM"/>
    </source>
</evidence>